<protein>
    <submittedName>
        <fullName evidence="1">Uncharacterized protein</fullName>
    </submittedName>
</protein>
<dbReference type="Proteomes" id="UP000295662">
    <property type="component" value="Unassembled WGS sequence"/>
</dbReference>
<evidence type="ECO:0000313" key="1">
    <source>
        <dbReference type="EMBL" id="TDU70789.1"/>
    </source>
</evidence>
<evidence type="ECO:0000313" key="2">
    <source>
        <dbReference type="Proteomes" id="UP000295662"/>
    </source>
</evidence>
<organism evidence="1 2">
    <name type="scientific">Prosthecobacter fusiformis</name>
    <dbReference type="NCBI Taxonomy" id="48464"/>
    <lineage>
        <taxon>Bacteria</taxon>
        <taxon>Pseudomonadati</taxon>
        <taxon>Verrucomicrobiota</taxon>
        <taxon>Verrucomicrobiia</taxon>
        <taxon>Verrucomicrobiales</taxon>
        <taxon>Verrucomicrobiaceae</taxon>
        <taxon>Prosthecobacter</taxon>
    </lineage>
</organism>
<name>A0A4R7RZF1_9BACT</name>
<dbReference type="AlphaFoldDB" id="A0A4R7RZF1"/>
<dbReference type="EMBL" id="SOCA01000004">
    <property type="protein sequence ID" value="TDU70789.1"/>
    <property type="molecule type" value="Genomic_DNA"/>
</dbReference>
<proteinExistence type="predicted"/>
<reference evidence="1 2" key="1">
    <citation type="submission" date="2019-03" db="EMBL/GenBank/DDBJ databases">
        <title>Genomic Encyclopedia of Archaeal and Bacterial Type Strains, Phase II (KMG-II): from individual species to whole genera.</title>
        <authorList>
            <person name="Goeker M."/>
        </authorList>
    </citation>
    <scope>NUCLEOTIDE SEQUENCE [LARGE SCALE GENOMIC DNA]</scope>
    <source>
        <strain evidence="1 2">ATCC 25309</strain>
    </source>
</reference>
<sequence length="148" mass="16492">MTSDASPLTMVSRHVKRLLRTPWFQPEGSEFEQCDTFLETTEGYVWRIFDPDWSGPPMTAGEVGCLQLVEDSLEDHVSSEVRKLIIGSEIVAVSDQTIFGSMGIVLSTGVMVGMNIYCSRIGWDAILLSELEKEYLDEMVTVAGRLPI</sequence>
<keyword evidence="2" id="KW-1185">Reference proteome</keyword>
<gene>
    <name evidence="1" type="ORF">EI77_02838</name>
</gene>
<comment type="caution">
    <text evidence="1">The sequence shown here is derived from an EMBL/GenBank/DDBJ whole genome shotgun (WGS) entry which is preliminary data.</text>
</comment>
<dbReference type="RefSeq" id="WP_133795877.1">
    <property type="nucleotide sequence ID" value="NZ_SOCA01000004.1"/>
</dbReference>
<accession>A0A4R7RZF1</accession>